<organism evidence="2">
    <name type="scientific">gut metagenome</name>
    <dbReference type="NCBI Taxonomy" id="749906"/>
    <lineage>
        <taxon>unclassified sequences</taxon>
        <taxon>metagenomes</taxon>
        <taxon>organismal metagenomes</taxon>
    </lineage>
</organism>
<dbReference type="AlphaFoldDB" id="J9GAV8"/>
<comment type="caution">
    <text evidence="2">The sequence shown here is derived from an EMBL/GenBank/DDBJ whole genome shotgun (WGS) entry which is preliminary data.</text>
</comment>
<gene>
    <name evidence="2" type="ORF">EVA_07912</name>
</gene>
<reference evidence="2" key="1">
    <citation type="journal article" date="2012" name="PLoS ONE">
        <title>Gene sets for utilization of primary and secondary nutrition supplies in the distal gut of endangered iberian lynx.</title>
        <authorList>
            <person name="Alcaide M."/>
            <person name="Messina E."/>
            <person name="Richter M."/>
            <person name="Bargiela R."/>
            <person name="Peplies J."/>
            <person name="Huws S.A."/>
            <person name="Newbold C.J."/>
            <person name="Golyshin P.N."/>
            <person name="Simon M.A."/>
            <person name="Lopez G."/>
            <person name="Yakimov M.M."/>
            <person name="Ferrer M."/>
        </authorList>
    </citation>
    <scope>NUCLEOTIDE SEQUENCE</scope>
</reference>
<accession>J9GAV8</accession>
<proteinExistence type="predicted"/>
<dbReference type="InterPro" id="IPR046059">
    <property type="entry name" value="DUF6017"/>
</dbReference>
<name>J9GAV8_9ZZZZ</name>
<protein>
    <recommendedName>
        <fullName evidence="1">DUF6017 domain-containing protein</fullName>
    </recommendedName>
</protein>
<dbReference type="Pfam" id="PF19481">
    <property type="entry name" value="DUF6017"/>
    <property type="match status" value="1"/>
</dbReference>
<feature type="non-terminal residue" evidence="2">
    <location>
        <position position="1"/>
    </location>
</feature>
<dbReference type="EMBL" id="AMCI01001966">
    <property type="protein sequence ID" value="EJX03979.1"/>
    <property type="molecule type" value="Genomic_DNA"/>
</dbReference>
<evidence type="ECO:0000259" key="1">
    <source>
        <dbReference type="Pfam" id="PF19481"/>
    </source>
</evidence>
<sequence>SEHIRYVLDRFTENTTEVRNIKQYLLASIYNAPYTIDAHFDALVRHDMAIGKI</sequence>
<evidence type="ECO:0000313" key="2">
    <source>
        <dbReference type="EMBL" id="EJX03979.1"/>
    </source>
</evidence>
<feature type="domain" description="DUF6017" evidence="1">
    <location>
        <begin position="1"/>
        <end position="51"/>
    </location>
</feature>